<dbReference type="SUPFAM" id="SSF53639">
    <property type="entry name" value="AraD/HMP-PK domain-like"/>
    <property type="match status" value="1"/>
</dbReference>
<dbReference type="Gene3D" id="3.40.225.10">
    <property type="entry name" value="Class II aldolase/adducin N-terminal domain"/>
    <property type="match status" value="1"/>
</dbReference>
<protein>
    <submittedName>
        <fullName evidence="4">Aldolase</fullName>
    </submittedName>
</protein>
<gene>
    <name evidence="4" type="ORF">COX46_03005</name>
</gene>
<comment type="caution">
    <text evidence="4">The sequence shown here is derived from an EMBL/GenBank/DDBJ whole genome shotgun (WGS) entry which is preliminary data.</text>
</comment>
<sequence length="223" mass="24564">MTDIKKELSQYGKLLVEKGLTTGPGGNISARQGDTIYLSPSGFSLDEIEPEDWFAMDLKTGKQVGKSKQGLRPTCEVSMHLGCYLVRKDIGAVIHTHPVLATALATANVKFKGMFPDFIALIGPEVPAVDYVIPAGEEIRKAVTSVIKKGYDVVLLKNHGAVALGANLKYAYFRSLYLEDAARFLWAILSTGKKVRYMTPKEVEGIENLEAEDYRKLLLKKRG</sequence>
<proteinExistence type="predicted"/>
<dbReference type="Proteomes" id="UP000230392">
    <property type="component" value="Unassembled WGS sequence"/>
</dbReference>
<dbReference type="EMBL" id="PCRF01000145">
    <property type="protein sequence ID" value="PIP16315.1"/>
    <property type="molecule type" value="Genomic_DNA"/>
</dbReference>
<evidence type="ECO:0000256" key="2">
    <source>
        <dbReference type="ARBA" id="ARBA00023239"/>
    </source>
</evidence>
<dbReference type="Pfam" id="PF00596">
    <property type="entry name" value="Aldolase_II"/>
    <property type="match status" value="1"/>
</dbReference>
<accession>A0A2G9YAS1</accession>
<evidence type="ECO:0000313" key="5">
    <source>
        <dbReference type="Proteomes" id="UP000230392"/>
    </source>
</evidence>
<dbReference type="GO" id="GO:0005829">
    <property type="term" value="C:cytosol"/>
    <property type="evidence" value="ECO:0007669"/>
    <property type="project" value="TreeGrafter"/>
</dbReference>
<evidence type="ECO:0000313" key="4">
    <source>
        <dbReference type="EMBL" id="PIP16315.1"/>
    </source>
</evidence>
<dbReference type="GO" id="GO:0019323">
    <property type="term" value="P:pentose catabolic process"/>
    <property type="evidence" value="ECO:0007669"/>
    <property type="project" value="TreeGrafter"/>
</dbReference>
<feature type="domain" description="Class II aldolase/adducin N-terminal" evidence="3">
    <location>
        <begin position="6"/>
        <end position="186"/>
    </location>
</feature>
<dbReference type="InterPro" id="IPR001303">
    <property type="entry name" value="Aldolase_II/adducin_N"/>
</dbReference>
<keyword evidence="1" id="KW-0479">Metal-binding</keyword>
<dbReference type="AlphaFoldDB" id="A0A2G9YAS1"/>
<keyword evidence="2" id="KW-0456">Lyase</keyword>
<evidence type="ECO:0000259" key="3">
    <source>
        <dbReference type="SMART" id="SM01007"/>
    </source>
</evidence>
<name>A0A2G9YAS1_9BACT</name>
<dbReference type="InterPro" id="IPR050197">
    <property type="entry name" value="Aldolase_class_II_sugar_metab"/>
</dbReference>
<organism evidence="4 5">
    <name type="scientific">bacterium (Candidatus Ratteibacteria) CG23_combo_of_CG06-09_8_20_14_all_48_7</name>
    <dbReference type="NCBI Taxonomy" id="2014292"/>
    <lineage>
        <taxon>Bacteria</taxon>
        <taxon>Candidatus Ratteibacteria</taxon>
    </lineage>
</organism>
<dbReference type="PANTHER" id="PTHR22789">
    <property type="entry name" value="FUCULOSE PHOSPHATE ALDOLASE"/>
    <property type="match status" value="1"/>
</dbReference>
<dbReference type="GO" id="GO:0046872">
    <property type="term" value="F:metal ion binding"/>
    <property type="evidence" value="ECO:0007669"/>
    <property type="project" value="UniProtKB-KW"/>
</dbReference>
<dbReference type="PANTHER" id="PTHR22789:SF0">
    <property type="entry name" value="3-OXO-TETRONATE 4-PHOSPHATE DECARBOXYLASE-RELATED"/>
    <property type="match status" value="1"/>
</dbReference>
<dbReference type="InterPro" id="IPR036409">
    <property type="entry name" value="Aldolase_II/adducin_N_sf"/>
</dbReference>
<reference evidence="4 5" key="1">
    <citation type="submission" date="2017-09" db="EMBL/GenBank/DDBJ databases">
        <title>Depth-based differentiation of microbial function through sediment-hosted aquifers and enrichment of novel symbionts in the deep terrestrial subsurface.</title>
        <authorList>
            <person name="Probst A.J."/>
            <person name="Ladd B."/>
            <person name="Jarett J.K."/>
            <person name="Geller-Mcgrath D.E."/>
            <person name="Sieber C.M."/>
            <person name="Emerson J.B."/>
            <person name="Anantharaman K."/>
            <person name="Thomas B.C."/>
            <person name="Malmstrom R."/>
            <person name="Stieglmeier M."/>
            <person name="Klingl A."/>
            <person name="Woyke T."/>
            <person name="Ryan C.M."/>
            <person name="Banfield J.F."/>
        </authorList>
    </citation>
    <scope>NUCLEOTIDE SEQUENCE [LARGE SCALE GENOMIC DNA]</scope>
    <source>
        <strain evidence="4">CG23_combo_of_CG06-09_8_20_14_all_48_7</strain>
    </source>
</reference>
<dbReference type="GO" id="GO:0016832">
    <property type="term" value="F:aldehyde-lyase activity"/>
    <property type="evidence" value="ECO:0007669"/>
    <property type="project" value="TreeGrafter"/>
</dbReference>
<evidence type="ECO:0000256" key="1">
    <source>
        <dbReference type="ARBA" id="ARBA00022723"/>
    </source>
</evidence>
<dbReference type="SMART" id="SM01007">
    <property type="entry name" value="Aldolase_II"/>
    <property type="match status" value="1"/>
</dbReference>